<keyword evidence="6" id="KW-1185">Reference proteome</keyword>
<evidence type="ECO:0000256" key="4">
    <source>
        <dbReference type="ARBA" id="ARBA00038356"/>
    </source>
</evidence>
<evidence type="ECO:0000313" key="6">
    <source>
        <dbReference type="Proteomes" id="UP001208570"/>
    </source>
</evidence>
<evidence type="ECO:0000256" key="2">
    <source>
        <dbReference type="ARBA" id="ARBA00022723"/>
    </source>
</evidence>
<keyword evidence="3" id="KW-0408">Iron</keyword>
<protein>
    <recommendedName>
        <fullName evidence="7">Phytanoyl-CoA dioxygenase</fullName>
    </recommendedName>
</protein>
<evidence type="ECO:0008006" key="7">
    <source>
        <dbReference type="Google" id="ProtNLM"/>
    </source>
</evidence>
<dbReference type="GO" id="GO:0046872">
    <property type="term" value="F:metal ion binding"/>
    <property type="evidence" value="ECO:0007669"/>
    <property type="project" value="UniProtKB-KW"/>
</dbReference>
<reference evidence="5" key="1">
    <citation type="journal article" date="2023" name="Mol. Biol. Evol.">
        <title>Third-Generation Sequencing Reveals the Adaptive Role of the Epigenome in Three Deep-Sea Polychaetes.</title>
        <authorList>
            <person name="Perez M."/>
            <person name="Aroh O."/>
            <person name="Sun Y."/>
            <person name="Lan Y."/>
            <person name="Juniper S.K."/>
            <person name="Young C.R."/>
            <person name="Angers B."/>
            <person name="Qian P.Y."/>
        </authorList>
    </citation>
    <scope>NUCLEOTIDE SEQUENCE</scope>
    <source>
        <strain evidence="5">P08H-3</strain>
    </source>
</reference>
<dbReference type="PANTHER" id="PTHR20883">
    <property type="entry name" value="PHYTANOYL-COA DIOXYGENASE DOMAIN CONTAINING 1"/>
    <property type="match status" value="1"/>
</dbReference>
<dbReference type="Proteomes" id="UP001208570">
    <property type="component" value="Unassembled WGS sequence"/>
</dbReference>
<proteinExistence type="inferred from homology"/>
<evidence type="ECO:0000313" key="5">
    <source>
        <dbReference type="EMBL" id="KAK2143529.1"/>
    </source>
</evidence>
<comment type="cofactor">
    <cofactor evidence="1">
        <name>Fe cation</name>
        <dbReference type="ChEBI" id="CHEBI:24875"/>
    </cofactor>
</comment>
<gene>
    <name evidence="5" type="ORF">LSH36_834g02046</name>
</gene>
<dbReference type="Gene3D" id="2.60.120.620">
    <property type="entry name" value="q2cbj1_9rhob like domain"/>
    <property type="match status" value="1"/>
</dbReference>
<dbReference type="AlphaFoldDB" id="A0AAD9MUJ9"/>
<dbReference type="SUPFAM" id="SSF51197">
    <property type="entry name" value="Clavaminate synthase-like"/>
    <property type="match status" value="1"/>
</dbReference>
<evidence type="ECO:0000256" key="1">
    <source>
        <dbReference type="ARBA" id="ARBA00001962"/>
    </source>
</evidence>
<evidence type="ECO:0000256" key="3">
    <source>
        <dbReference type="ARBA" id="ARBA00023004"/>
    </source>
</evidence>
<dbReference type="Pfam" id="PF05721">
    <property type="entry name" value="PhyH"/>
    <property type="match status" value="1"/>
</dbReference>
<sequence length="225" mass="25515">MSTEAEVRKFYEDGLLVIENFIGEEEIDEMRAECHRLVEEMNPAEHQTVFSTTKQNVLKNLGYVDPVVMQSMYIFKQPNIGGEVISHQDASYLYCTPIKVVGLWVALEDATLENGCLWYIPGSQKGGLLGDYRMIRNPKPDGKACVYIGEKPTNDDKSFVAAPVKKGSLVLIDGLVVHKSERNMSDQSRHIYTFHVYDGTSTWSDQNWIQPTDAKTFSHIYDIKV</sequence>
<accession>A0AAD9MUJ9</accession>
<keyword evidence="2" id="KW-0479">Metal-binding</keyword>
<dbReference type="EMBL" id="JAODUP010000834">
    <property type="protein sequence ID" value="KAK2143529.1"/>
    <property type="molecule type" value="Genomic_DNA"/>
</dbReference>
<name>A0AAD9MUJ9_9ANNE</name>
<dbReference type="PANTHER" id="PTHR20883:SF15">
    <property type="entry name" value="PHYTANOYL-COA DIOXYGENASE DOMAIN-CONTAINING PROTEIN 1"/>
    <property type="match status" value="1"/>
</dbReference>
<dbReference type="InterPro" id="IPR008775">
    <property type="entry name" value="Phytyl_CoA_dOase-like"/>
</dbReference>
<comment type="similarity">
    <text evidence="4">Belongs to the PhyH family. PHYHD1 subfamily.</text>
</comment>
<comment type="caution">
    <text evidence="5">The sequence shown here is derived from an EMBL/GenBank/DDBJ whole genome shotgun (WGS) entry which is preliminary data.</text>
</comment>
<organism evidence="5 6">
    <name type="scientific">Paralvinella palmiformis</name>
    <dbReference type="NCBI Taxonomy" id="53620"/>
    <lineage>
        <taxon>Eukaryota</taxon>
        <taxon>Metazoa</taxon>
        <taxon>Spiralia</taxon>
        <taxon>Lophotrochozoa</taxon>
        <taxon>Annelida</taxon>
        <taxon>Polychaeta</taxon>
        <taxon>Sedentaria</taxon>
        <taxon>Canalipalpata</taxon>
        <taxon>Terebellida</taxon>
        <taxon>Terebelliformia</taxon>
        <taxon>Alvinellidae</taxon>
        <taxon>Paralvinella</taxon>
    </lineage>
</organism>